<dbReference type="KEGG" id="nmus:H7A79_2358"/>
<keyword evidence="3 5" id="KW-0808">Transferase</keyword>
<dbReference type="EMBL" id="CP060414">
    <property type="protein sequence ID" value="QNT58353.1"/>
    <property type="molecule type" value="Genomic_DNA"/>
</dbReference>
<gene>
    <name evidence="5" type="ORF">H7A79_2358</name>
</gene>
<dbReference type="Gene3D" id="3.90.550.10">
    <property type="entry name" value="Spore Coat Polysaccharide Biosynthesis Protein SpsA, Chain A"/>
    <property type="match status" value="1"/>
</dbReference>
<dbReference type="InterPro" id="IPR001173">
    <property type="entry name" value="Glyco_trans_2-like"/>
</dbReference>
<organism evidence="5 6">
    <name type="scientific">Neisseria musculi</name>
    <dbReference type="NCBI Taxonomy" id="1815583"/>
    <lineage>
        <taxon>Bacteria</taxon>
        <taxon>Pseudomonadati</taxon>
        <taxon>Pseudomonadota</taxon>
        <taxon>Betaproteobacteria</taxon>
        <taxon>Neisseriales</taxon>
        <taxon>Neisseriaceae</taxon>
        <taxon>Neisseria</taxon>
    </lineage>
</organism>
<keyword evidence="6" id="KW-1185">Reference proteome</keyword>
<proteinExistence type="inferred from homology"/>
<sequence>MKPFISIGILAYNNPVSEISRCLEAVFSQTYGAENFEVLIRNQGSRKLVAEMETLAAAKGWPVKIYEGENLGFGGGHNRIFAETSPHSTAYLCMNPDGFLHDQGLEKLVAFACKTDWHGLVEAIQEPIMHPKTFNPATGLTGWCSGACVLIPNEIYKKIHGFDEDFFLYCEDVDLSWRAKAAGFHCYTCADALFFHYAMERQSRESEIWRAATCLAHKWRAEKFQNTALNIWMKYVDLSKKDLLQQLEKIPQHSVEEVLKANPDFNNGLHFAQPMWS</sequence>
<dbReference type="RefSeq" id="WP_135034122.1">
    <property type="nucleotide sequence ID" value="NZ_CP060414.2"/>
</dbReference>
<feature type="domain" description="Glycosyltransferase 2-like" evidence="4">
    <location>
        <begin position="6"/>
        <end position="173"/>
    </location>
</feature>
<dbReference type="Proteomes" id="UP000516412">
    <property type="component" value="Chromosome"/>
</dbReference>
<comment type="similarity">
    <text evidence="1">Belongs to the glycosyltransferase 2 family.</text>
</comment>
<dbReference type="AlphaFoldDB" id="A0A7H1M9N8"/>
<accession>A0A7H1M9N8</accession>
<evidence type="ECO:0000313" key="6">
    <source>
        <dbReference type="Proteomes" id="UP000516412"/>
    </source>
</evidence>
<protein>
    <submittedName>
        <fullName evidence="5">Glycosyl transferase 2 family protein</fullName>
    </submittedName>
</protein>
<evidence type="ECO:0000256" key="3">
    <source>
        <dbReference type="ARBA" id="ARBA00022679"/>
    </source>
</evidence>
<dbReference type="SUPFAM" id="SSF53448">
    <property type="entry name" value="Nucleotide-diphospho-sugar transferases"/>
    <property type="match status" value="1"/>
</dbReference>
<dbReference type="Pfam" id="PF00535">
    <property type="entry name" value="Glycos_transf_2"/>
    <property type="match status" value="1"/>
</dbReference>
<dbReference type="InterPro" id="IPR029044">
    <property type="entry name" value="Nucleotide-diphossugar_trans"/>
</dbReference>
<evidence type="ECO:0000256" key="2">
    <source>
        <dbReference type="ARBA" id="ARBA00022676"/>
    </source>
</evidence>
<reference evidence="5" key="1">
    <citation type="submission" date="2024-06" db="EMBL/GenBank/DDBJ databases">
        <title>Complete Genome Sequence of mouse commensal type strain Neisseria musculi.</title>
        <authorList>
            <person name="Thapa E."/>
            <person name="Aluvathingal J."/>
            <person name="Nadendla S."/>
            <person name="Mehta A."/>
            <person name="Tettelin H."/>
            <person name="Weyand N.J."/>
        </authorList>
    </citation>
    <scope>NUCLEOTIDE SEQUENCE</scope>
    <source>
        <strain evidence="5">NW831</strain>
    </source>
</reference>
<evidence type="ECO:0000259" key="4">
    <source>
        <dbReference type="Pfam" id="PF00535"/>
    </source>
</evidence>
<dbReference type="PANTHER" id="PTHR43179">
    <property type="entry name" value="RHAMNOSYLTRANSFERASE WBBL"/>
    <property type="match status" value="1"/>
</dbReference>
<dbReference type="GO" id="GO:0016757">
    <property type="term" value="F:glycosyltransferase activity"/>
    <property type="evidence" value="ECO:0007669"/>
    <property type="project" value="UniProtKB-KW"/>
</dbReference>
<dbReference type="CDD" id="cd04186">
    <property type="entry name" value="GT_2_like_c"/>
    <property type="match status" value="1"/>
</dbReference>
<evidence type="ECO:0000313" key="5">
    <source>
        <dbReference type="EMBL" id="QNT58353.1"/>
    </source>
</evidence>
<keyword evidence="2" id="KW-0328">Glycosyltransferase</keyword>
<dbReference type="PANTHER" id="PTHR43179:SF12">
    <property type="entry name" value="GALACTOFURANOSYLTRANSFERASE GLFT2"/>
    <property type="match status" value="1"/>
</dbReference>
<evidence type="ECO:0000256" key="1">
    <source>
        <dbReference type="ARBA" id="ARBA00006739"/>
    </source>
</evidence>
<name>A0A7H1M9N8_9NEIS</name>